<dbReference type="Proteomes" id="UP001501138">
    <property type="component" value="Unassembled WGS sequence"/>
</dbReference>
<evidence type="ECO:0000256" key="2">
    <source>
        <dbReference type="SAM" id="Phobius"/>
    </source>
</evidence>
<keyword evidence="2" id="KW-0812">Transmembrane</keyword>
<sequence length="636" mass="65273">MTVDTEAAGAMTSTPAAPVRPRRRRVGRWVVLAVCLALLVSAVGAVLLVRDALVARTAMTRAADQVPAVSAELRAGVSPAQGDDVADREPLASSPALAELRRQTTTAREATDGPLWWLAARAPVVGPSAGAAADVARVLDDVSDDVLPALAEVVDAVSTTSRTPGGGLDLAPLQAVAPRTAAAHQVLADAQVRLEAIDPDALLPELAAPVTTLRDRVDELTGAVATADRAATLGPAMLGADGPRTYLLLSMSSAELRPGGGIPGALILLRADEGRLEVVRQVASNAVGPFGEPVLPLTPDDEAAYTGRLGMFVQDVTGTPDFPTTARLAAEMWARSQGEQVDGVLATDPVALSFLLAETGPVSVTLSPPVAEALGRDTVDVSAENAVDVLLRRVYDVLDPETADLFFADVAAAALSRATADDVSPGALVSGLQQATSEHRLRLWSVREAEQERLEGTLVAGTYAQAPRAADAVGLFLTDHVAGKMSAYLDSSLTHVGSRCTPDGRVDTLELSLASTAPADAATSLPAYVAGVPGGVSPPGTLRLGVTVAGPRGADAPRLERDGTAFGGEARSTHDRPTVSTTVALAPGESTTLRLTVPATAEAADDGGARPGRLEVWSTPTTTMPGLHDLDVPVCG</sequence>
<reference evidence="3 4" key="1">
    <citation type="journal article" date="2019" name="Int. J. Syst. Evol. Microbiol.">
        <title>The Global Catalogue of Microorganisms (GCM) 10K type strain sequencing project: providing services to taxonomists for standard genome sequencing and annotation.</title>
        <authorList>
            <consortium name="The Broad Institute Genomics Platform"/>
            <consortium name="The Broad Institute Genome Sequencing Center for Infectious Disease"/>
            <person name="Wu L."/>
            <person name="Ma J."/>
        </authorList>
    </citation>
    <scope>NUCLEOTIDE SEQUENCE [LARGE SCALE GENOMIC DNA]</scope>
    <source>
        <strain evidence="3 4">JCM 15589</strain>
    </source>
</reference>
<protein>
    <submittedName>
        <fullName evidence="3">DUF4012 domain-containing protein</fullName>
    </submittedName>
</protein>
<dbReference type="RefSeq" id="WP_344248972.1">
    <property type="nucleotide sequence ID" value="NZ_BAAAPM010000005.1"/>
</dbReference>
<evidence type="ECO:0000313" key="3">
    <source>
        <dbReference type="EMBL" id="GAA1730044.1"/>
    </source>
</evidence>
<accession>A0ABN2JKU6</accession>
<dbReference type="EMBL" id="BAAAPM010000005">
    <property type="protein sequence ID" value="GAA1730044.1"/>
    <property type="molecule type" value="Genomic_DNA"/>
</dbReference>
<keyword evidence="2" id="KW-1133">Transmembrane helix</keyword>
<comment type="caution">
    <text evidence="3">The sequence shown here is derived from an EMBL/GenBank/DDBJ whole genome shotgun (WGS) entry which is preliminary data.</text>
</comment>
<evidence type="ECO:0000256" key="1">
    <source>
        <dbReference type="SAM" id="MobiDB-lite"/>
    </source>
</evidence>
<dbReference type="InterPro" id="IPR025101">
    <property type="entry name" value="DUF4012"/>
</dbReference>
<name>A0ABN2JKU6_9MICO</name>
<feature type="transmembrane region" description="Helical" evidence="2">
    <location>
        <begin position="29"/>
        <end position="49"/>
    </location>
</feature>
<keyword evidence="4" id="KW-1185">Reference proteome</keyword>
<dbReference type="Pfam" id="PF13196">
    <property type="entry name" value="DUF4012"/>
    <property type="match status" value="1"/>
</dbReference>
<keyword evidence="2" id="KW-0472">Membrane</keyword>
<proteinExistence type="predicted"/>
<feature type="region of interest" description="Disordered" evidence="1">
    <location>
        <begin position="79"/>
        <end position="106"/>
    </location>
</feature>
<evidence type="ECO:0000313" key="4">
    <source>
        <dbReference type="Proteomes" id="UP001501138"/>
    </source>
</evidence>
<organism evidence="3 4">
    <name type="scientific">Isoptericola hypogeus</name>
    <dbReference type="NCBI Taxonomy" id="300179"/>
    <lineage>
        <taxon>Bacteria</taxon>
        <taxon>Bacillati</taxon>
        <taxon>Actinomycetota</taxon>
        <taxon>Actinomycetes</taxon>
        <taxon>Micrococcales</taxon>
        <taxon>Promicromonosporaceae</taxon>
        <taxon>Isoptericola</taxon>
    </lineage>
</organism>
<gene>
    <name evidence="3" type="ORF">GCM10009809_26980</name>
</gene>